<dbReference type="Pfam" id="PF06325">
    <property type="entry name" value="PrmA"/>
    <property type="match status" value="1"/>
</dbReference>
<dbReference type="Gene3D" id="3.40.50.150">
    <property type="entry name" value="Vaccinia Virus protein VP39"/>
    <property type="match status" value="1"/>
</dbReference>
<keyword evidence="7" id="KW-0687">Ribonucleoprotein</keyword>
<comment type="subcellular location">
    <subcellularLocation>
        <location evidence="6">Cytoplasm</location>
    </subcellularLocation>
</comment>
<evidence type="ECO:0000313" key="8">
    <source>
        <dbReference type="Proteomes" id="UP001236507"/>
    </source>
</evidence>
<dbReference type="GO" id="GO:0032259">
    <property type="term" value="P:methylation"/>
    <property type="evidence" value="ECO:0007669"/>
    <property type="project" value="UniProtKB-KW"/>
</dbReference>
<comment type="similarity">
    <text evidence="1 6">Belongs to the methyltransferase superfamily. PrmA family.</text>
</comment>
<dbReference type="SUPFAM" id="SSF53335">
    <property type="entry name" value="S-adenosyl-L-methionine-dependent methyltransferases"/>
    <property type="match status" value="1"/>
</dbReference>
<dbReference type="GO" id="GO:0005840">
    <property type="term" value="C:ribosome"/>
    <property type="evidence" value="ECO:0007669"/>
    <property type="project" value="UniProtKB-KW"/>
</dbReference>
<feature type="binding site" evidence="6">
    <location>
        <position position="126"/>
    </location>
    <ligand>
        <name>S-adenosyl-L-methionine</name>
        <dbReference type="ChEBI" id="CHEBI:59789"/>
    </ligand>
</feature>
<dbReference type="PIRSF" id="PIRSF000401">
    <property type="entry name" value="RPL11_MTase"/>
    <property type="match status" value="1"/>
</dbReference>
<sequence>MNYIELKLTVNPEFADIFMAELGEIGFETFTEESYGLNAYITEDLFSEETVDEIMERYLAMTPISYSYSMLEKKNWNEEWEKSYEPISVNGLVRVRASFHEPDDQHRFDIVINPKMSFGTGHHETTSMVLGIQGSQLAAEHQGKKVLDVGCGTGILAIMAAKLGASYVSAFDIEEWAAENSRENVELNHCEGVVVRQGTIDDEPADLYDIVLANINRNILMRDIPKYVTFMLPKAYLVVSGFYEHDIADIEQVANEVGLKKTFFDTKNNWASVVFERE</sequence>
<evidence type="ECO:0000313" key="7">
    <source>
        <dbReference type="EMBL" id="MDI9860202.1"/>
    </source>
</evidence>
<dbReference type="InterPro" id="IPR004498">
    <property type="entry name" value="Ribosomal_PrmA_MeTrfase"/>
</dbReference>
<dbReference type="RefSeq" id="WP_283344987.1">
    <property type="nucleotide sequence ID" value="NZ_JASHIF010000010.1"/>
</dbReference>
<dbReference type="InterPro" id="IPR029063">
    <property type="entry name" value="SAM-dependent_MTases_sf"/>
</dbReference>
<dbReference type="NCBIfam" id="NF001785">
    <property type="entry name" value="PRK00517.2-2"/>
    <property type="match status" value="1"/>
</dbReference>
<dbReference type="InterPro" id="IPR050078">
    <property type="entry name" value="Ribosomal_L11_MeTrfase_PrmA"/>
</dbReference>
<protein>
    <recommendedName>
        <fullName evidence="6">Ribosomal protein L11 methyltransferase</fullName>
        <shortName evidence="6">L11 Mtase</shortName>
        <ecNumber evidence="6">2.1.1.-</ecNumber>
    </recommendedName>
</protein>
<proteinExistence type="inferred from homology"/>
<dbReference type="EMBL" id="JASHIF010000010">
    <property type="protein sequence ID" value="MDI9860202.1"/>
    <property type="molecule type" value="Genomic_DNA"/>
</dbReference>
<evidence type="ECO:0000256" key="3">
    <source>
        <dbReference type="ARBA" id="ARBA00022603"/>
    </source>
</evidence>
<keyword evidence="2 6" id="KW-0963">Cytoplasm</keyword>
<name>A0ABT6Y9P4_9BACT</name>
<keyword evidence="3 6" id="KW-0489">Methyltransferase</keyword>
<accession>A0ABT6Y9P4</accession>
<feature type="binding site" evidence="6">
    <location>
        <position position="214"/>
    </location>
    <ligand>
        <name>S-adenosyl-L-methionine</name>
        <dbReference type="ChEBI" id="CHEBI:59789"/>
    </ligand>
</feature>
<keyword evidence="8" id="KW-1185">Reference proteome</keyword>
<dbReference type="Proteomes" id="UP001236507">
    <property type="component" value="Unassembled WGS sequence"/>
</dbReference>
<comment type="caution">
    <text evidence="7">The sequence shown here is derived from an EMBL/GenBank/DDBJ whole genome shotgun (WGS) entry which is preliminary data.</text>
</comment>
<comment type="function">
    <text evidence="6">Methylates ribosomal protein L11.</text>
</comment>
<gene>
    <name evidence="6 7" type="primary">prmA</name>
    <name evidence="7" type="ORF">QM524_13365</name>
</gene>
<keyword evidence="4 6" id="KW-0808">Transferase</keyword>
<feature type="binding site" evidence="6">
    <location>
        <position position="150"/>
    </location>
    <ligand>
        <name>S-adenosyl-L-methionine</name>
        <dbReference type="ChEBI" id="CHEBI:59789"/>
    </ligand>
</feature>
<dbReference type="PANTHER" id="PTHR43648:SF1">
    <property type="entry name" value="ELECTRON TRANSFER FLAVOPROTEIN BETA SUBUNIT LYSINE METHYLTRANSFERASE"/>
    <property type="match status" value="1"/>
</dbReference>
<reference evidence="7 8" key="1">
    <citation type="submission" date="2023-05" db="EMBL/GenBank/DDBJ databases">
        <title>Novel species of genus Flectobacillus isolated from stream in China.</title>
        <authorList>
            <person name="Lu H."/>
        </authorList>
    </citation>
    <scope>NUCLEOTIDE SEQUENCE [LARGE SCALE GENOMIC DNA]</scope>
    <source>
        <strain evidence="7 8">KCTC 42575</strain>
    </source>
</reference>
<evidence type="ECO:0000256" key="5">
    <source>
        <dbReference type="ARBA" id="ARBA00022691"/>
    </source>
</evidence>
<feature type="binding site" evidence="6">
    <location>
        <position position="172"/>
    </location>
    <ligand>
        <name>S-adenosyl-L-methionine</name>
        <dbReference type="ChEBI" id="CHEBI:59789"/>
    </ligand>
</feature>
<organism evidence="7 8">
    <name type="scientific">Flectobacillus roseus</name>
    <dbReference type="NCBI Taxonomy" id="502259"/>
    <lineage>
        <taxon>Bacteria</taxon>
        <taxon>Pseudomonadati</taxon>
        <taxon>Bacteroidota</taxon>
        <taxon>Cytophagia</taxon>
        <taxon>Cytophagales</taxon>
        <taxon>Flectobacillaceae</taxon>
        <taxon>Flectobacillus</taxon>
    </lineage>
</organism>
<evidence type="ECO:0000256" key="6">
    <source>
        <dbReference type="HAMAP-Rule" id="MF_00735"/>
    </source>
</evidence>
<evidence type="ECO:0000256" key="4">
    <source>
        <dbReference type="ARBA" id="ARBA00022679"/>
    </source>
</evidence>
<keyword evidence="7" id="KW-0689">Ribosomal protein</keyword>
<dbReference type="PANTHER" id="PTHR43648">
    <property type="entry name" value="ELECTRON TRANSFER FLAVOPROTEIN BETA SUBUNIT LYSINE METHYLTRANSFERASE"/>
    <property type="match status" value="1"/>
</dbReference>
<evidence type="ECO:0000256" key="1">
    <source>
        <dbReference type="ARBA" id="ARBA00009741"/>
    </source>
</evidence>
<comment type="catalytic activity">
    <reaction evidence="6">
        <text>L-lysyl-[protein] + 3 S-adenosyl-L-methionine = N(6),N(6),N(6)-trimethyl-L-lysyl-[protein] + 3 S-adenosyl-L-homocysteine + 3 H(+)</text>
        <dbReference type="Rhea" id="RHEA:54192"/>
        <dbReference type="Rhea" id="RHEA-COMP:9752"/>
        <dbReference type="Rhea" id="RHEA-COMP:13826"/>
        <dbReference type="ChEBI" id="CHEBI:15378"/>
        <dbReference type="ChEBI" id="CHEBI:29969"/>
        <dbReference type="ChEBI" id="CHEBI:57856"/>
        <dbReference type="ChEBI" id="CHEBI:59789"/>
        <dbReference type="ChEBI" id="CHEBI:61961"/>
    </reaction>
</comment>
<dbReference type="GO" id="GO:0008168">
    <property type="term" value="F:methyltransferase activity"/>
    <property type="evidence" value="ECO:0007669"/>
    <property type="project" value="UniProtKB-KW"/>
</dbReference>
<dbReference type="EC" id="2.1.1.-" evidence="6"/>
<evidence type="ECO:0000256" key="2">
    <source>
        <dbReference type="ARBA" id="ARBA00022490"/>
    </source>
</evidence>
<dbReference type="CDD" id="cd02440">
    <property type="entry name" value="AdoMet_MTases"/>
    <property type="match status" value="1"/>
</dbReference>
<dbReference type="HAMAP" id="MF_00735">
    <property type="entry name" value="Methyltr_PrmA"/>
    <property type="match status" value="1"/>
</dbReference>
<keyword evidence="5 6" id="KW-0949">S-adenosyl-L-methionine</keyword>